<keyword evidence="2" id="KW-1185">Reference proteome</keyword>
<dbReference type="Proteomes" id="UP000032142">
    <property type="component" value="Unassembled WGS sequence"/>
</dbReference>
<reference evidence="2" key="1">
    <citation type="submission" date="2014-09" db="EMBL/GenBank/DDBJ databases">
        <authorList>
            <person name="Mudge J."/>
            <person name="Ramaraj T."/>
            <person name="Lindquist I.E."/>
            <person name="Bharti A.K."/>
            <person name="Sundararajan A."/>
            <person name="Cameron C.T."/>
            <person name="Woodward J.E."/>
            <person name="May G.D."/>
            <person name="Brubaker C."/>
            <person name="Broadhvest J."/>
            <person name="Wilkins T.A."/>
        </authorList>
    </citation>
    <scope>NUCLEOTIDE SEQUENCE</scope>
    <source>
        <strain evidence="2">cv. AKA8401</strain>
    </source>
</reference>
<evidence type="ECO:0000313" key="1">
    <source>
        <dbReference type="EMBL" id="KHG15523.1"/>
    </source>
</evidence>
<sequence>MQTEDRVAKHLDYLNWSATLVCTGVAIEQLAYVF</sequence>
<evidence type="ECO:0000313" key="2">
    <source>
        <dbReference type="Proteomes" id="UP000032142"/>
    </source>
</evidence>
<gene>
    <name evidence="1" type="ORF">F383_16755</name>
</gene>
<organism evidence="1 2">
    <name type="scientific">Gossypium arboreum</name>
    <name type="common">Tree cotton</name>
    <name type="synonym">Gossypium nanking</name>
    <dbReference type="NCBI Taxonomy" id="29729"/>
    <lineage>
        <taxon>Eukaryota</taxon>
        <taxon>Viridiplantae</taxon>
        <taxon>Streptophyta</taxon>
        <taxon>Embryophyta</taxon>
        <taxon>Tracheophyta</taxon>
        <taxon>Spermatophyta</taxon>
        <taxon>Magnoliopsida</taxon>
        <taxon>eudicotyledons</taxon>
        <taxon>Gunneridae</taxon>
        <taxon>Pentapetalae</taxon>
        <taxon>rosids</taxon>
        <taxon>malvids</taxon>
        <taxon>Malvales</taxon>
        <taxon>Malvaceae</taxon>
        <taxon>Malvoideae</taxon>
        <taxon>Gossypium</taxon>
    </lineage>
</organism>
<accession>A0A0B0NLU6</accession>
<dbReference type="AlphaFoldDB" id="A0A0B0NLU6"/>
<protein>
    <submittedName>
        <fullName evidence="1">2-succinyl-5-enolpyruvyl-6-hydroxy-3-cyclohexene-1-carboxylate synthase</fullName>
    </submittedName>
</protein>
<proteinExistence type="predicted"/>
<name>A0A0B0NLU6_GOSAR</name>
<dbReference type="EMBL" id="KN403986">
    <property type="protein sequence ID" value="KHG15523.1"/>
    <property type="molecule type" value="Genomic_DNA"/>
</dbReference>